<proteinExistence type="predicted"/>
<sequence length="139" mass="15031">MPLFGRRKPAAEPAPRQQTVDHRALDEAQDDFSARFRAWLESAAQAQLATGADALTDEIIGRVGEVPQPGGAAPLNRLQQISLRSFARTYATRLVENRRMTAIVAAADTEGDDPATGRLLDAAADFWDAVEAKVDQSLS</sequence>
<name>A0ABY8W8K0_9ACTN</name>
<gene>
    <name evidence="2" type="ORF">ACTOB_005355</name>
</gene>
<keyword evidence="3" id="KW-1185">Reference proteome</keyword>
<dbReference type="Proteomes" id="UP001240150">
    <property type="component" value="Chromosome"/>
</dbReference>
<dbReference type="RefSeq" id="WP_284914585.1">
    <property type="nucleotide sequence ID" value="NZ_CP126980.1"/>
</dbReference>
<evidence type="ECO:0000313" key="3">
    <source>
        <dbReference type="Proteomes" id="UP001240150"/>
    </source>
</evidence>
<reference evidence="2 3" key="1">
    <citation type="submission" date="2023-06" db="EMBL/GenBank/DDBJ databases">
        <authorList>
            <person name="Yushchuk O."/>
            <person name="Binda E."/>
            <person name="Ruckert-Reed C."/>
            <person name="Fedorenko V."/>
            <person name="Kalinowski J."/>
            <person name="Marinelli F."/>
        </authorList>
    </citation>
    <scope>NUCLEOTIDE SEQUENCE [LARGE SCALE GENOMIC DNA]</scope>
    <source>
        <strain evidence="2 3">NRRL 3884</strain>
    </source>
</reference>
<feature type="region of interest" description="Disordered" evidence="1">
    <location>
        <begin position="1"/>
        <end position="27"/>
    </location>
</feature>
<accession>A0ABY8W8K0</accession>
<dbReference type="EMBL" id="CP126980">
    <property type="protein sequence ID" value="WIM93378.1"/>
    <property type="molecule type" value="Genomic_DNA"/>
</dbReference>
<protein>
    <submittedName>
        <fullName evidence="2">Uncharacterized protein</fullName>
    </submittedName>
</protein>
<organism evidence="2 3">
    <name type="scientific">Actinoplanes oblitus</name>
    <dbReference type="NCBI Taxonomy" id="3040509"/>
    <lineage>
        <taxon>Bacteria</taxon>
        <taxon>Bacillati</taxon>
        <taxon>Actinomycetota</taxon>
        <taxon>Actinomycetes</taxon>
        <taxon>Micromonosporales</taxon>
        <taxon>Micromonosporaceae</taxon>
        <taxon>Actinoplanes</taxon>
    </lineage>
</organism>
<evidence type="ECO:0000256" key="1">
    <source>
        <dbReference type="SAM" id="MobiDB-lite"/>
    </source>
</evidence>
<evidence type="ECO:0000313" key="2">
    <source>
        <dbReference type="EMBL" id="WIM93378.1"/>
    </source>
</evidence>